<evidence type="ECO:0000256" key="7">
    <source>
        <dbReference type="ARBA" id="ARBA00023136"/>
    </source>
</evidence>
<evidence type="ECO:0008006" key="12">
    <source>
        <dbReference type="Google" id="ProtNLM"/>
    </source>
</evidence>
<evidence type="ECO:0000313" key="10">
    <source>
        <dbReference type="EMBL" id="OJJ78948.1"/>
    </source>
</evidence>
<dbReference type="Pfam" id="PF06699">
    <property type="entry name" value="PIG-F"/>
    <property type="match status" value="1"/>
</dbReference>
<feature type="compositionally biased region" description="Low complexity" evidence="8">
    <location>
        <begin position="10"/>
        <end position="36"/>
    </location>
</feature>
<feature type="transmembrane region" description="Helical" evidence="9">
    <location>
        <begin position="224"/>
        <end position="245"/>
    </location>
</feature>
<dbReference type="OrthoDB" id="17366at2759"/>
<evidence type="ECO:0000256" key="9">
    <source>
        <dbReference type="SAM" id="Phobius"/>
    </source>
</evidence>
<keyword evidence="7 9" id="KW-0472">Membrane</keyword>
<dbReference type="GeneID" id="34460189"/>
<feature type="transmembrane region" description="Helical" evidence="9">
    <location>
        <begin position="183"/>
        <end position="204"/>
    </location>
</feature>
<keyword evidence="6 9" id="KW-1133">Transmembrane helix</keyword>
<dbReference type="UniPathway" id="UPA00196"/>
<organism evidence="10 11">
    <name type="scientific">Aspergillus glaucus CBS 516.65</name>
    <dbReference type="NCBI Taxonomy" id="1160497"/>
    <lineage>
        <taxon>Eukaryota</taxon>
        <taxon>Fungi</taxon>
        <taxon>Dikarya</taxon>
        <taxon>Ascomycota</taxon>
        <taxon>Pezizomycotina</taxon>
        <taxon>Eurotiomycetes</taxon>
        <taxon>Eurotiomycetidae</taxon>
        <taxon>Eurotiales</taxon>
        <taxon>Aspergillaceae</taxon>
        <taxon>Aspergillus</taxon>
        <taxon>Aspergillus subgen. Aspergillus</taxon>
    </lineage>
</organism>
<accession>A0A1L9V4V0</accession>
<protein>
    <recommendedName>
        <fullName evidence="12">Glycosylphosphatidylinositol anchor biosynthesis protein 11</fullName>
    </recommendedName>
</protein>
<dbReference type="RefSeq" id="XP_022395646.1">
    <property type="nucleotide sequence ID" value="XM_022543928.1"/>
</dbReference>
<gene>
    <name evidence="10" type="ORF">ASPGLDRAFT_30236</name>
</gene>
<evidence type="ECO:0000256" key="5">
    <source>
        <dbReference type="ARBA" id="ARBA00022824"/>
    </source>
</evidence>
<dbReference type="VEuPathDB" id="FungiDB:ASPGLDRAFT_30236"/>
<feature type="region of interest" description="Disordered" evidence="8">
    <location>
        <begin position="110"/>
        <end position="130"/>
    </location>
</feature>
<keyword evidence="5" id="KW-0256">Endoplasmic reticulum</keyword>
<evidence type="ECO:0000313" key="11">
    <source>
        <dbReference type="Proteomes" id="UP000184300"/>
    </source>
</evidence>
<comment type="subcellular location">
    <subcellularLocation>
        <location evidence="1">Endoplasmic reticulum membrane</location>
        <topology evidence="1">Multi-pass membrane protein</topology>
    </subcellularLocation>
</comment>
<comment type="pathway">
    <text evidence="2">Glycolipid biosynthesis; glycosylphosphatidylinositol-anchor biosynthesis.</text>
</comment>
<dbReference type="InterPro" id="IPR009580">
    <property type="entry name" value="GPI_biosynthesis_protein_Pig-F"/>
</dbReference>
<name>A0A1L9V4V0_ASPGL</name>
<dbReference type="Proteomes" id="UP000184300">
    <property type="component" value="Unassembled WGS sequence"/>
</dbReference>
<dbReference type="GO" id="GO:0006506">
    <property type="term" value="P:GPI anchor biosynthetic process"/>
    <property type="evidence" value="ECO:0007669"/>
    <property type="project" value="UniProtKB-UniPathway"/>
</dbReference>
<proteinExistence type="predicted"/>
<sequence length="313" mass="32861">MTSTPPSPPHRTGTSSSSSSNPTQSQSNASASASTQAPPPKPPAPAMSVLPGQLARVYSFAHPVLLLGLLAVRFGKFVEDPVSELLGDLPVLAGLQVLYAVVCLPPAGAPSSKGNTGEASSSGSEGTVLRPGRVGLRRKHAKEVGISVKVVPALISLTLTTLLATPILSILLVLFGAPLTTHNLETLLCAAHMAVLSATALVYVHGVDGSTWREVWGVGRPADAVWGGALGTGVGAWFGAVPIPLDWDRPWQAYPITILTGAYIGYAVGSLISRSSWLYGKRIQFTPEVEEDMDKKTDSKYNQIYQLIDSVCN</sequence>
<evidence type="ECO:0000256" key="2">
    <source>
        <dbReference type="ARBA" id="ARBA00004687"/>
    </source>
</evidence>
<feature type="compositionally biased region" description="Low complexity" evidence="8">
    <location>
        <begin position="114"/>
        <end position="127"/>
    </location>
</feature>
<evidence type="ECO:0000256" key="4">
    <source>
        <dbReference type="ARBA" id="ARBA00022692"/>
    </source>
</evidence>
<evidence type="ECO:0000256" key="8">
    <source>
        <dbReference type="SAM" id="MobiDB-lite"/>
    </source>
</evidence>
<dbReference type="STRING" id="1160497.A0A1L9V4V0"/>
<dbReference type="GO" id="GO:0005789">
    <property type="term" value="C:endoplasmic reticulum membrane"/>
    <property type="evidence" value="ECO:0007669"/>
    <property type="project" value="UniProtKB-SubCell"/>
</dbReference>
<keyword evidence="3" id="KW-0337">GPI-anchor biosynthesis</keyword>
<evidence type="ECO:0000256" key="1">
    <source>
        <dbReference type="ARBA" id="ARBA00004477"/>
    </source>
</evidence>
<dbReference type="AlphaFoldDB" id="A0A1L9V4V0"/>
<keyword evidence="11" id="KW-1185">Reference proteome</keyword>
<feature type="region of interest" description="Disordered" evidence="8">
    <location>
        <begin position="1"/>
        <end position="47"/>
    </location>
</feature>
<reference evidence="11" key="1">
    <citation type="journal article" date="2017" name="Genome Biol.">
        <title>Comparative genomics reveals high biological diversity and specific adaptations in the industrially and medically important fungal genus Aspergillus.</title>
        <authorList>
            <person name="de Vries R.P."/>
            <person name="Riley R."/>
            <person name="Wiebenga A."/>
            <person name="Aguilar-Osorio G."/>
            <person name="Amillis S."/>
            <person name="Uchima C.A."/>
            <person name="Anderluh G."/>
            <person name="Asadollahi M."/>
            <person name="Askin M."/>
            <person name="Barry K."/>
            <person name="Battaglia E."/>
            <person name="Bayram O."/>
            <person name="Benocci T."/>
            <person name="Braus-Stromeyer S.A."/>
            <person name="Caldana C."/>
            <person name="Canovas D."/>
            <person name="Cerqueira G.C."/>
            <person name="Chen F."/>
            <person name="Chen W."/>
            <person name="Choi C."/>
            <person name="Clum A."/>
            <person name="Dos Santos R.A."/>
            <person name="Damasio A.R."/>
            <person name="Diallinas G."/>
            <person name="Emri T."/>
            <person name="Fekete E."/>
            <person name="Flipphi M."/>
            <person name="Freyberg S."/>
            <person name="Gallo A."/>
            <person name="Gournas C."/>
            <person name="Habgood R."/>
            <person name="Hainaut M."/>
            <person name="Harispe M.L."/>
            <person name="Henrissat B."/>
            <person name="Hilden K.S."/>
            <person name="Hope R."/>
            <person name="Hossain A."/>
            <person name="Karabika E."/>
            <person name="Karaffa L."/>
            <person name="Karanyi Z."/>
            <person name="Krasevec N."/>
            <person name="Kuo A."/>
            <person name="Kusch H."/>
            <person name="LaButti K."/>
            <person name="Lagendijk E.L."/>
            <person name="Lapidus A."/>
            <person name="Levasseur A."/>
            <person name="Lindquist E."/>
            <person name="Lipzen A."/>
            <person name="Logrieco A.F."/>
            <person name="MacCabe A."/>
            <person name="Maekelae M.R."/>
            <person name="Malavazi I."/>
            <person name="Melin P."/>
            <person name="Meyer V."/>
            <person name="Mielnichuk N."/>
            <person name="Miskei M."/>
            <person name="Molnar A.P."/>
            <person name="Mule G."/>
            <person name="Ngan C.Y."/>
            <person name="Orejas M."/>
            <person name="Orosz E."/>
            <person name="Ouedraogo J.P."/>
            <person name="Overkamp K.M."/>
            <person name="Park H.-S."/>
            <person name="Perrone G."/>
            <person name="Piumi F."/>
            <person name="Punt P.J."/>
            <person name="Ram A.F."/>
            <person name="Ramon A."/>
            <person name="Rauscher S."/>
            <person name="Record E."/>
            <person name="Riano-Pachon D.M."/>
            <person name="Robert V."/>
            <person name="Roehrig J."/>
            <person name="Ruller R."/>
            <person name="Salamov A."/>
            <person name="Salih N.S."/>
            <person name="Samson R.A."/>
            <person name="Sandor E."/>
            <person name="Sanguinetti M."/>
            <person name="Schuetze T."/>
            <person name="Sepcic K."/>
            <person name="Shelest E."/>
            <person name="Sherlock G."/>
            <person name="Sophianopoulou V."/>
            <person name="Squina F.M."/>
            <person name="Sun H."/>
            <person name="Susca A."/>
            <person name="Todd R.B."/>
            <person name="Tsang A."/>
            <person name="Unkles S.E."/>
            <person name="van de Wiele N."/>
            <person name="van Rossen-Uffink D."/>
            <person name="Oliveira J.V."/>
            <person name="Vesth T.C."/>
            <person name="Visser J."/>
            <person name="Yu J.-H."/>
            <person name="Zhou M."/>
            <person name="Andersen M.R."/>
            <person name="Archer D.B."/>
            <person name="Baker S.E."/>
            <person name="Benoit I."/>
            <person name="Brakhage A.A."/>
            <person name="Braus G.H."/>
            <person name="Fischer R."/>
            <person name="Frisvad J.C."/>
            <person name="Goldman G.H."/>
            <person name="Houbraken J."/>
            <person name="Oakley B."/>
            <person name="Pocsi I."/>
            <person name="Scazzocchio C."/>
            <person name="Seiboth B."/>
            <person name="vanKuyk P.A."/>
            <person name="Wortman J."/>
            <person name="Dyer P.S."/>
            <person name="Grigoriev I.V."/>
        </authorList>
    </citation>
    <scope>NUCLEOTIDE SEQUENCE [LARGE SCALE GENOMIC DNA]</scope>
    <source>
        <strain evidence="11">CBS 516.65</strain>
    </source>
</reference>
<keyword evidence="4 9" id="KW-0812">Transmembrane</keyword>
<evidence type="ECO:0000256" key="6">
    <source>
        <dbReference type="ARBA" id="ARBA00022989"/>
    </source>
</evidence>
<evidence type="ECO:0000256" key="3">
    <source>
        <dbReference type="ARBA" id="ARBA00022502"/>
    </source>
</evidence>
<dbReference type="EMBL" id="KV878924">
    <property type="protein sequence ID" value="OJJ78948.1"/>
    <property type="molecule type" value="Genomic_DNA"/>
</dbReference>
<feature type="transmembrane region" description="Helical" evidence="9">
    <location>
        <begin position="146"/>
        <end position="177"/>
    </location>
</feature>
<feature type="transmembrane region" description="Helical" evidence="9">
    <location>
        <begin position="251"/>
        <end position="272"/>
    </location>
</feature>